<reference evidence="8" key="1">
    <citation type="submission" date="2021-10" db="EMBL/GenBank/DDBJ databases">
        <title>Novel species in genus Arthrobacter.</title>
        <authorList>
            <person name="Liu Y."/>
        </authorList>
    </citation>
    <scope>NUCLEOTIDE SEQUENCE</scope>
    <source>
        <strain evidence="10">zg-Y462</strain>
        <strain evidence="8">Zg-Y462</strain>
    </source>
</reference>
<dbReference type="GO" id="GO:0030313">
    <property type="term" value="C:cell envelope"/>
    <property type="evidence" value="ECO:0007669"/>
    <property type="project" value="UniProtKB-SubCell"/>
</dbReference>
<protein>
    <submittedName>
        <fullName evidence="8">Copper resistance protein CopC</fullName>
    </submittedName>
</protein>
<evidence type="ECO:0000256" key="5">
    <source>
        <dbReference type="SAM" id="MobiDB-lite"/>
    </source>
</evidence>
<dbReference type="Proteomes" id="UP000829758">
    <property type="component" value="Chromosome"/>
</dbReference>
<feature type="transmembrane region" description="Helical" evidence="6">
    <location>
        <begin position="234"/>
        <end position="255"/>
    </location>
</feature>
<feature type="region of interest" description="Disordered" evidence="5">
    <location>
        <begin position="171"/>
        <end position="196"/>
    </location>
</feature>
<dbReference type="SUPFAM" id="SSF81296">
    <property type="entry name" value="E set domains"/>
    <property type="match status" value="1"/>
</dbReference>
<dbReference type="GO" id="GO:0006825">
    <property type="term" value="P:copper ion transport"/>
    <property type="evidence" value="ECO:0007669"/>
    <property type="project" value="InterPro"/>
</dbReference>
<dbReference type="Gene3D" id="2.60.40.1220">
    <property type="match status" value="1"/>
</dbReference>
<name>A0A9X1S8H9_9MICC</name>
<keyword evidence="6" id="KW-1133">Transmembrane helix</keyword>
<dbReference type="GO" id="GO:0046688">
    <property type="term" value="P:response to copper ion"/>
    <property type="evidence" value="ECO:0007669"/>
    <property type="project" value="InterPro"/>
</dbReference>
<evidence type="ECO:0000256" key="2">
    <source>
        <dbReference type="ARBA" id="ARBA00022723"/>
    </source>
</evidence>
<dbReference type="InterPro" id="IPR032694">
    <property type="entry name" value="CopC/D"/>
</dbReference>
<dbReference type="EMBL" id="JAJFZT010000004">
    <property type="protein sequence ID" value="MCC3272575.1"/>
    <property type="molecule type" value="Genomic_DNA"/>
</dbReference>
<dbReference type="Proteomes" id="UP001155145">
    <property type="component" value="Unassembled WGS sequence"/>
</dbReference>
<gene>
    <name evidence="8" type="ORF">LJ755_07505</name>
    <name evidence="9" type="ORF">MUK71_13415</name>
</gene>
<evidence type="ECO:0000313" key="8">
    <source>
        <dbReference type="EMBL" id="MCC3272575.1"/>
    </source>
</evidence>
<dbReference type="PANTHER" id="PTHR34820">
    <property type="entry name" value="INNER MEMBRANE PROTEIN YEBZ"/>
    <property type="match status" value="1"/>
</dbReference>
<keyword evidence="4" id="KW-0186">Copper</keyword>
<dbReference type="InterPro" id="IPR014756">
    <property type="entry name" value="Ig_E-set"/>
</dbReference>
<dbReference type="GO" id="GO:0005507">
    <property type="term" value="F:copper ion binding"/>
    <property type="evidence" value="ECO:0007669"/>
    <property type="project" value="InterPro"/>
</dbReference>
<comment type="subcellular location">
    <subcellularLocation>
        <location evidence="1">Cell envelope</location>
    </subcellularLocation>
</comment>
<keyword evidence="3" id="KW-0732">Signal</keyword>
<evidence type="ECO:0000313" key="9">
    <source>
        <dbReference type="EMBL" id="UON91575.1"/>
    </source>
</evidence>
<evidence type="ECO:0000313" key="10">
    <source>
        <dbReference type="Proteomes" id="UP000829758"/>
    </source>
</evidence>
<evidence type="ECO:0000256" key="3">
    <source>
        <dbReference type="ARBA" id="ARBA00022729"/>
    </source>
</evidence>
<keyword evidence="6" id="KW-0812">Transmembrane</keyword>
<evidence type="ECO:0000313" key="11">
    <source>
        <dbReference type="Proteomes" id="UP001155145"/>
    </source>
</evidence>
<proteinExistence type="predicted"/>
<dbReference type="InterPro" id="IPR014755">
    <property type="entry name" value="Cu-Rt/internalin_Ig-like"/>
</dbReference>
<evidence type="ECO:0000259" key="7">
    <source>
        <dbReference type="Pfam" id="PF04234"/>
    </source>
</evidence>
<dbReference type="GO" id="GO:0042597">
    <property type="term" value="C:periplasmic space"/>
    <property type="evidence" value="ECO:0007669"/>
    <property type="project" value="InterPro"/>
</dbReference>
<dbReference type="PANTHER" id="PTHR34820:SF4">
    <property type="entry name" value="INNER MEMBRANE PROTEIN YEBZ"/>
    <property type="match status" value="1"/>
</dbReference>
<evidence type="ECO:0000256" key="4">
    <source>
        <dbReference type="ARBA" id="ARBA00023008"/>
    </source>
</evidence>
<sequence length="265" mass="26856">MPSINLSPPFPMPFSAAVPARPRRSGPYRAVLAAVLAMGLAVGCLIAALASAAPAAAHDQLVGTAPAAGERLDAAPEQLELTFSSVLMDVGHQVLVLDADGRDWAGADPRLNRETLVQPLPEELPRGEYSVRWRVVSSDGHPIAGRFEFLVGADAVAGSAVDAVPGTDAAGSDNAAGMPAKGSAETPANGTGAAGDTQADALETDAVETDAAEPDTAEAAAHAGAEANEGLPDWVLPGICGAAAGLLIYAGYAVFSRRRQRSSSD</sequence>
<evidence type="ECO:0000256" key="6">
    <source>
        <dbReference type="SAM" id="Phobius"/>
    </source>
</evidence>
<keyword evidence="2" id="KW-0479">Metal-binding</keyword>
<dbReference type="InterPro" id="IPR007348">
    <property type="entry name" value="CopC_dom"/>
</dbReference>
<dbReference type="RefSeq" id="WP_227928645.1">
    <property type="nucleotide sequence ID" value="NZ_CP094984.1"/>
</dbReference>
<accession>A0A9X1S8H9</accession>
<evidence type="ECO:0000256" key="1">
    <source>
        <dbReference type="ARBA" id="ARBA00004196"/>
    </source>
</evidence>
<dbReference type="GO" id="GO:0005886">
    <property type="term" value="C:plasma membrane"/>
    <property type="evidence" value="ECO:0007669"/>
    <property type="project" value="TreeGrafter"/>
</dbReference>
<keyword evidence="6" id="KW-0472">Membrane</keyword>
<keyword evidence="10" id="KW-1185">Reference proteome</keyword>
<organism evidence="8 11">
    <name type="scientific">Arthrobacter zhangbolii</name>
    <dbReference type="NCBI Taxonomy" id="2886936"/>
    <lineage>
        <taxon>Bacteria</taxon>
        <taxon>Bacillati</taxon>
        <taxon>Actinomycetota</taxon>
        <taxon>Actinomycetes</taxon>
        <taxon>Micrococcales</taxon>
        <taxon>Micrococcaceae</taxon>
        <taxon>Arthrobacter</taxon>
    </lineage>
</organism>
<dbReference type="Pfam" id="PF04234">
    <property type="entry name" value="CopC"/>
    <property type="match status" value="1"/>
</dbReference>
<dbReference type="EMBL" id="CP094984">
    <property type="protein sequence ID" value="UON91575.1"/>
    <property type="molecule type" value="Genomic_DNA"/>
</dbReference>
<feature type="domain" description="CopC" evidence="7">
    <location>
        <begin position="58"/>
        <end position="151"/>
    </location>
</feature>
<dbReference type="AlphaFoldDB" id="A0A9X1S8H9"/>